<feature type="domain" description="Cupin type-2" evidence="1">
    <location>
        <begin position="32"/>
        <end position="99"/>
    </location>
</feature>
<dbReference type="InterPro" id="IPR011051">
    <property type="entry name" value="RmlC_Cupin_sf"/>
</dbReference>
<name>A0ABT8EAF0_9BACL</name>
<keyword evidence="3" id="KW-1185">Reference proteome</keyword>
<organism evidence="2 3">
    <name type="scientific">Fictibacillus terranigra</name>
    <dbReference type="NCBI Taxonomy" id="3058424"/>
    <lineage>
        <taxon>Bacteria</taxon>
        <taxon>Bacillati</taxon>
        <taxon>Bacillota</taxon>
        <taxon>Bacilli</taxon>
        <taxon>Bacillales</taxon>
        <taxon>Fictibacillaceae</taxon>
        <taxon>Fictibacillus</taxon>
    </lineage>
</organism>
<evidence type="ECO:0000259" key="1">
    <source>
        <dbReference type="Pfam" id="PF07883"/>
    </source>
</evidence>
<evidence type="ECO:0000313" key="2">
    <source>
        <dbReference type="EMBL" id="MDN4074895.1"/>
    </source>
</evidence>
<proteinExistence type="predicted"/>
<protein>
    <submittedName>
        <fullName evidence="2">Cupin domain-containing protein</fullName>
    </submittedName>
</protein>
<dbReference type="InterPro" id="IPR013096">
    <property type="entry name" value="Cupin_2"/>
</dbReference>
<dbReference type="Proteomes" id="UP001168694">
    <property type="component" value="Unassembled WGS sequence"/>
</dbReference>
<dbReference type="SUPFAM" id="SSF51182">
    <property type="entry name" value="RmlC-like cupins"/>
    <property type="match status" value="1"/>
</dbReference>
<dbReference type="Pfam" id="PF07883">
    <property type="entry name" value="Cupin_2"/>
    <property type="match status" value="1"/>
</dbReference>
<dbReference type="Gene3D" id="2.60.120.10">
    <property type="entry name" value="Jelly Rolls"/>
    <property type="match status" value="1"/>
</dbReference>
<accession>A0ABT8EAF0</accession>
<dbReference type="RefSeq" id="WP_290401022.1">
    <property type="nucleotide sequence ID" value="NZ_JAUHLN010000004.1"/>
</dbReference>
<gene>
    <name evidence="2" type="ORF">QYF49_18120</name>
</gene>
<comment type="caution">
    <text evidence="2">The sequence shown here is derived from an EMBL/GenBank/DDBJ whole genome shotgun (WGS) entry which is preliminary data.</text>
</comment>
<dbReference type="InterPro" id="IPR014710">
    <property type="entry name" value="RmlC-like_jellyroll"/>
</dbReference>
<reference evidence="2" key="1">
    <citation type="submission" date="2023-06" db="EMBL/GenBank/DDBJ databases">
        <title>Draft Genome Sequences of Representative Paenibacillus Polymyxa, Bacillus cereus, Fictibacillus sp., and Brevibacillus agri Strains Isolated from Amazonian Dark Earth.</title>
        <authorList>
            <person name="Pellegrinetti T.A."/>
            <person name="Cunha I.C.M."/>
            <person name="Chaves M.G."/>
            <person name="Freitas A.S."/>
            <person name="Silva A.V.R."/>
            <person name="Tsai S.M."/>
            <person name="Mendes L.W."/>
        </authorList>
    </citation>
    <scope>NUCLEOTIDE SEQUENCE</scope>
    <source>
        <strain evidence="2">CENA-BCM004</strain>
    </source>
</reference>
<evidence type="ECO:0000313" key="3">
    <source>
        <dbReference type="Proteomes" id="UP001168694"/>
    </source>
</evidence>
<dbReference type="EMBL" id="JAUHLN010000004">
    <property type="protein sequence ID" value="MDN4074895.1"/>
    <property type="molecule type" value="Genomic_DNA"/>
</dbReference>
<sequence>MKRSKMNAEHYVWGDQCDGWHLVKTIDLSIIHERMPPNTYETRHYHHRSRQFFFVLSGTATLEVDGELIELHPQEGYEVPPLVPHQMFNKTNLDIEFIVTSQPNSRGDRMLTE</sequence>